<protein>
    <recommendedName>
        <fullName evidence="2">Peptidase M6-like domain-containing protein</fullName>
    </recommendedName>
</protein>
<accession>A0A0F9CF09</accession>
<sequence>ANPSGTWRPEDRISTAQLTYLLGQFDSNIYPAVTGVFGDLLPRGDEGQKVWVLIHNIRDQAYYGYYEYYVAGYFSSSENAENNKNMFHIDSYDWFNRTGPDGTRPYLYEGTFAHEFEHMVHFDVDPDEPSWVDEGLADLASYLSGYGHSDGHIDYYFRRHMSTPLTFWGGGLEDYGASYLFQLYLFEKFGGADFISALVQEQANGIEGIENTLAAFGFSESFDEIFDAWTIANYIDDTRKAGGKYGYETLEMGGADTRYHTLEYWMKEYHQLYEDFYGYVILFPFYETPFQETGWQFAVWGDPLPYTAQYFRFNSQDAANAWLDGQDFAGVPAFSGMYEWYSGDMAWAWRSFYQTFDFTSFLPGDTLTLDFMTNYDIEENWDYGYVEVHDLATDEWYTLEDLNGHTVTTDPYAQDNPNVPDGREPRDYEAAGRWNAFTASSGGWISVSMDLTPFAGDTI</sequence>
<dbReference type="AlphaFoldDB" id="A0A0F9CF09"/>
<feature type="non-terminal residue" evidence="1">
    <location>
        <position position="459"/>
    </location>
</feature>
<feature type="non-terminal residue" evidence="1">
    <location>
        <position position="1"/>
    </location>
</feature>
<name>A0A0F9CF09_9ZZZZ</name>
<comment type="caution">
    <text evidence="1">The sequence shown here is derived from an EMBL/GenBank/DDBJ whole genome shotgun (WGS) entry which is preliminary data.</text>
</comment>
<evidence type="ECO:0008006" key="2">
    <source>
        <dbReference type="Google" id="ProtNLM"/>
    </source>
</evidence>
<gene>
    <name evidence="1" type="ORF">LCGC14_2617990</name>
</gene>
<proteinExistence type="predicted"/>
<reference evidence="1" key="1">
    <citation type="journal article" date="2015" name="Nature">
        <title>Complex archaea that bridge the gap between prokaryotes and eukaryotes.</title>
        <authorList>
            <person name="Spang A."/>
            <person name="Saw J.H."/>
            <person name="Jorgensen S.L."/>
            <person name="Zaremba-Niedzwiedzka K."/>
            <person name="Martijn J."/>
            <person name="Lind A.E."/>
            <person name="van Eijk R."/>
            <person name="Schleper C."/>
            <person name="Guy L."/>
            <person name="Ettema T.J."/>
        </authorList>
    </citation>
    <scope>NUCLEOTIDE SEQUENCE</scope>
</reference>
<dbReference type="EMBL" id="LAZR01044604">
    <property type="protein sequence ID" value="KKL04246.1"/>
    <property type="molecule type" value="Genomic_DNA"/>
</dbReference>
<organism evidence="1">
    <name type="scientific">marine sediment metagenome</name>
    <dbReference type="NCBI Taxonomy" id="412755"/>
    <lineage>
        <taxon>unclassified sequences</taxon>
        <taxon>metagenomes</taxon>
        <taxon>ecological metagenomes</taxon>
    </lineage>
</organism>
<evidence type="ECO:0000313" key="1">
    <source>
        <dbReference type="EMBL" id="KKL04246.1"/>
    </source>
</evidence>